<organism evidence="2 3">
    <name type="scientific">Serratia fonticola</name>
    <dbReference type="NCBI Taxonomy" id="47917"/>
    <lineage>
        <taxon>Bacteria</taxon>
        <taxon>Pseudomonadati</taxon>
        <taxon>Pseudomonadota</taxon>
        <taxon>Gammaproteobacteria</taxon>
        <taxon>Enterobacterales</taxon>
        <taxon>Yersiniaceae</taxon>
        <taxon>Serratia</taxon>
    </lineage>
</organism>
<feature type="chain" id="PRO_5018735060" evidence="1">
    <location>
        <begin position="29"/>
        <end position="224"/>
    </location>
</feature>
<evidence type="ECO:0000313" key="3">
    <source>
        <dbReference type="Proteomes" id="UP000270487"/>
    </source>
</evidence>
<feature type="signal peptide" evidence="1">
    <location>
        <begin position="1"/>
        <end position="28"/>
    </location>
</feature>
<evidence type="ECO:0000313" key="2">
    <source>
        <dbReference type="EMBL" id="VEI63871.1"/>
    </source>
</evidence>
<dbReference type="Gene3D" id="2.60.40.10">
    <property type="entry name" value="Immunoglobulins"/>
    <property type="match status" value="1"/>
</dbReference>
<name>A0A3S4WT34_SERFO</name>
<dbReference type="AlphaFoldDB" id="A0A3S4WT34"/>
<dbReference type="Proteomes" id="UP000270487">
    <property type="component" value="Chromosome"/>
</dbReference>
<dbReference type="InterPro" id="IPR013783">
    <property type="entry name" value="Ig-like_fold"/>
</dbReference>
<keyword evidence="1" id="KW-0732">Signal</keyword>
<protein>
    <submittedName>
        <fullName evidence="2">Putative fimbrial protein TcfA</fullName>
    </submittedName>
</protein>
<reference evidence="2 3" key="1">
    <citation type="submission" date="2018-12" db="EMBL/GenBank/DDBJ databases">
        <authorList>
            <consortium name="Pathogen Informatics"/>
        </authorList>
    </citation>
    <scope>NUCLEOTIDE SEQUENCE [LARGE SCALE GENOMIC DNA]</scope>
    <source>
        <strain evidence="2 3">NCTC13193</strain>
    </source>
</reference>
<proteinExistence type="predicted"/>
<dbReference type="EMBL" id="LR134492">
    <property type="protein sequence ID" value="VEI63871.1"/>
    <property type="molecule type" value="Genomic_DNA"/>
</dbReference>
<evidence type="ECO:0000256" key="1">
    <source>
        <dbReference type="SAM" id="SignalP"/>
    </source>
</evidence>
<accession>A0A3S4WT34</accession>
<gene>
    <name evidence="2" type="ORF">NCTC13193_00919</name>
</gene>
<sequence length="224" mass="24582">MVNPLICAARKAASALVLCTLPWGMAQALIDIRPKIVEMKGEEAVVSVINTGDKSEFVEVGLFELVNPGVPPEQEQRIPLGIIKTPYLYAAPFKLTLGPRQEKRVHFKALKQPEQEKVYRLSVIPQQKLNISGTRGNVMVVNLGYMGLVRQLPANPTATWQHRCGSEGIELAATGNVRIEFSELTQDGKTVDSFNVYPGTPRHMAGKTLRGKAQDKSFTLQCGA</sequence>